<evidence type="ECO:0000256" key="5">
    <source>
        <dbReference type="ARBA" id="ARBA00022723"/>
    </source>
</evidence>
<dbReference type="InterPro" id="IPR008757">
    <property type="entry name" value="Peptidase_M6-like_domain"/>
</dbReference>
<comment type="caution">
    <text evidence="14">The sequence shown here is derived from an EMBL/GenBank/DDBJ whole genome shotgun (WGS) entry which is preliminary data.</text>
</comment>
<dbReference type="EMBL" id="JAHBAY010000018">
    <property type="protein sequence ID" value="MBT0773577.1"/>
    <property type="molecule type" value="Genomic_DNA"/>
</dbReference>
<evidence type="ECO:0000256" key="9">
    <source>
        <dbReference type="ARBA" id="ARBA00023049"/>
    </source>
</evidence>
<keyword evidence="6 11" id="KW-0732">Signal</keyword>
<comment type="subcellular location">
    <subcellularLocation>
        <location evidence="2">Secreted</location>
    </subcellularLocation>
</comment>
<dbReference type="PIRSF" id="PIRSF007519">
    <property type="entry name" value="Protease_InhA"/>
    <property type="match status" value="1"/>
</dbReference>
<proteinExistence type="predicted"/>
<dbReference type="InterPro" id="IPR012300">
    <property type="entry name" value="Pept_M6_InhA"/>
</dbReference>
<protein>
    <submittedName>
        <fullName evidence="14">Immune inhibitor A</fullName>
    </submittedName>
</protein>
<evidence type="ECO:0000313" key="14">
    <source>
        <dbReference type="EMBL" id="MBT0773577.1"/>
    </source>
</evidence>
<reference evidence="14 15" key="1">
    <citation type="submission" date="2021-05" db="EMBL/GenBank/DDBJ databases">
        <title>Kineosporia and Streptomyces sp. nov. two new marine actinobacteria isolated from Coral.</title>
        <authorList>
            <person name="Buangrab K."/>
            <person name="Sutthacheep M."/>
            <person name="Yeemin T."/>
            <person name="Harunari E."/>
            <person name="Igarashi Y."/>
            <person name="Kanchanasin P."/>
            <person name="Tanasupawat S."/>
            <person name="Phongsopitanun W."/>
        </authorList>
    </citation>
    <scope>NUCLEOTIDE SEQUENCE [LARGE SCALE GENOMIC DNA]</scope>
    <source>
        <strain evidence="14 15">J2-2</strain>
    </source>
</reference>
<dbReference type="PANTHER" id="PTHR13062:SF12">
    <property type="entry name" value="ALPHA-2-MACROGLOBULIN DOMAIN-CONTAINING PROTEIN"/>
    <property type="match status" value="1"/>
</dbReference>
<evidence type="ECO:0000256" key="7">
    <source>
        <dbReference type="ARBA" id="ARBA00022801"/>
    </source>
</evidence>
<organism evidence="14 15">
    <name type="scientific">Kineosporia corallincola</name>
    <dbReference type="NCBI Taxonomy" id="2835133"/>
    <lineage>
        <taxon>Bacteria</taxon>
        <taxon>Bacillati</taxon>
        <taxon>Actinomycetota</taxon>
        <taxon>Actinomycetes</taxon>
        <taxon>Kineosporiales</taxon>
        <taxon>Kineosporiaceae</taxon>
        <taxon>Kineosporia</taxon>
    </lineage>
</organism>
<evidence type="ECO:0000256" key="4">
    <source>
        <dbReference type="ARBA" id="ARBA00022670"/>
    </source>
</evidence>
<evidence type="ECO:0000313" key="15">
    <source>
        <dbReference type="Proteomes" id="UP001197247"/>
    </source>
</evidence>
<evidence type="ECO:0000256" key="11">
    <source>
        <dbReference type="SAM" id="SignalP"/>
    </source>
</evidence>
<feature type="domain" description="Immune inhibitor A-like metallopeptidase VEG" evidence="13">
    <location>
        <begin position="607"/>
        <end position="771"/>
    </location>
</feature>
<dbReference type="Pfam" id="PF05547">
    <property type="entry name" value="Peptidase_M6"/>
    <property type="match status" value="1"/>
</dbReference>
<evidence type="ECO:0000256" key="6">
    <source>
        <dbReference type="ARBA" id="ARBA00022729"/>
    </source>
</evidence>
<dbReference type="SUPFAM" id="SSF55486">
    <property type="entry name" value="Metalloproteases ('zincins'), catalytic domain"/>
    <property type="match status" value="1"/>
</dbReference>
<dbReference type="Proteomes" id="UP001197247">
    <property type="component" value="Unassembled WGS sequence"/>
</dbReference>
<sequence length="775" mass="84062">MGLATLSLAGSAALALPGTAVAAAPLGQPAVNDVDQVAGTDALSSPQQDKATALRQSALAQVMNGDATVQEKNGSQVVKLTGSKGKDDDKYVELAREQTDRIFVVLAEFGDQRHPNYPDQDTDPTTAGPTTFEGPLHNKIPEPAKDDNSTVWQADYNQKHYQDLYFGDGDSLKTYYETQSSGRYSVDGTVTDWVKVPYNEARYGRSNGYPCASSTCSNTWALLEDALSAWVDEQKAAGQTDAQIKAAVAEFDQWDRYDYDGDGDFNEPDGYLDHFQIVHAGGDQADGDPQQGEDAIWSHRWYVNYNQAGSTGPADNKLGGTQIGDTGLWVGDYTIQPENGGLSVFAHEYGHDLGLPDNYDISGGVGNAVEWWSLMAQSRLGAKGDALGEKPGDIGAWEKLQLGWLDYETVTMGEKRTIDLGPEEYNTAKPQAAVVVLPKKKVTSELVPPAAGEYEWYSGSGDDLNNTLTRSVEVPTGSPELTFQASWNIEDCGPDACDYGYVEVDDGSGFEAIPGSITTAAEGDVIDGTSDGWQPATFDLSAYAGKTVSLRFRYATDGAVAGNDATAPAGLFLDDIAVDGVFEDGAETADTAWTATGFVRTTGTETAEYDNYYIAAHRSYVSYDQYLKTGPYNFGWATTKPDYVEHFPYQEGLLVTYWDTSQSDNDVSVHPGEGRNLNIDAHPDTLYRSDGVPFRTRVQIYDAPFGLNKTDSITLHTNGVKTKIKKLPGNPLFDDTQDYFDEVQLDHGVKVADAGVKIEVTKQKKTSMTIKVDTK</sequence>
<comment type="cofactor">
    <cofactor evidence="1">
        <name>Zn(2+)</name>
        <dbReference type="ChEBI" id="CHEBI:29105"/>
    </cofactor>
</comment>
<keyword evidence="8" id="KW-0862">Zinc</keyword>
<feature type="chain" id="PRO_5047251909" evidence="11">
    <location>
        <begin position="23"/>
        <end position="775"/>
    </location>
</feature>
<keyword evidence="7" id="KW-0378">Hydrolase</keyword>
<evidence type="ECO:0000256" key="10">
    <source>
        <dbReference type="SAM" id="MobiDB-lite"/>
    </source>
</evidence>
<keyword evidence="4" id="KW-0645">Protease</keyword>
<dbReference type="InterPro" id="IPR048665">
    <property type="entry name" value="InhA-like_VEG"/>
</dbReference>
<keyword evidence="5" id="KW-0479">Metal-binding</keyword>
<evidence type="ECO:0000256" key="2">
    <source>
        <dbReference type="ARBA" id="ARBA00004613"/>
    </source>
</evidence>
<feature type="domain" description="Peptidase M6-like" evidence="12">
    <location>
        <begin position="89"/>
        <end position="403"/>
    </location>
</feature>
<evidence type="ECO:0000259" key="12">
    <source>
        <dbReference type="Pfam" id="PF05547"/>
    </source>
</evidence>
<evidence type="ECO:0000256" key="3">
    <source>
        <dbReference type="ARBA" id="ARBA00022525"/>
    </source>
</evidence>
<evidence type="ECO:0000256" key="1">
    <source>
        <dbReference type="ARBA" id="ARBA00001947"/>
    </source>
</evidence>
<name>A0ABS5TRZ2_9ACTN</name>
<evidence type="ECO:0000256" key="8">
    <source>
        <dbReference type="ARBA" id="ARBA00022833"/>
    </source>
</evidence>
<dbReference type="Pfam" id="PF20773">
    <property type="entry name" value="InhA-like_MAM"/>
    <property type="match status" value="1"/>
</dbReference>
<accession>A0ABS5TRZ2</accession>
<feature type="signal peptide" evidence="11">
    <location>
        <begin position="1"/>
        <end position="22"/>
    </location>
</feature>
<dbReference type="NCBIfam" id="TIGR03296">
    <property type="entry name" value="M6dom_TIGR03296"/>
    <property type="match status" value="1"/>
</dbReference>
<keyword evidence="15" id="KW-1185">Reference proteome</keyword>
<dbReference type="Pfam" id="PF20774">
    <property type="entry name" value="InhA-like_VEG"/>
    <property type="match status" value="1"/>
</dbReference>
<feature type="region of interest" description="Disordered" evidence="10">
    <location>
        <begin position="112"/>
        <end position="144"/>
    </location>
</feature>
<keyword evidence="9" id="KW-0482">Metalloprotease</keyword>
<evidence type="ECO:0000259" key="13">
    <source>
        <dbReference type="Pfam" id="PF20774"/>
    </source>
</evidence>
<dbReference type="PANTHER" id="PTHR13062">
    <property type="entry name" value="COLLAGENASE"/>
    <property type="match status" value="1"/>
</dbReference>
<keyword evidence="3" id="KW-0964">Secreted</keyword>
<gene>
    <name evidence="14" type="ORF">KIH74_31820</name>
</gene>